<dbReference type="Proteomes" id="UP000003861">
    <property type="component" value="Unassembled WGS sequence"/>
</dbReference>
<dbReference type="STRING" id="1033806.HTIA_0640"/>
<keyword evidence="1" id="KW-0472">Membrane</keyword>
<dbReference type="OrthoDB" id="170398at2157"/>
<dbReference type="AlphaFoldDB" id="U2E5E9"/>
<proteinExistence type="predicted"/>
<comment type="caution">
    <text evidence="2">The sequence shown here is derived from an EMBL/GenBank/DDBJ whole genome shotgun (WGS) entry which is preliminary data.</text>
</comment>
<reference evidence="2 3" key="1">
    <citation type="journal article" date="2011" name="J. Bacteriol.">
        <title>Genome sequence of Halorhabdus tiamatea, the first archaeon isolated from a deep-sea anoxic brine lake.</title>
        <authorList>
            <person name="Antunes A."/>
            <person name="Alam I."/>
            <person name="Bajic V.B."/>
            <person name="Stingl U."/>
        </authorList>
    </citation>
    <scope>NUCLEOTIDE SEQUENCE [LARGE SCALE GENOMIC DNA]</scope>
    <source>
        <strain evidence="2 3">SARL4B</strain>
    </source>
</reference>
<dbReference type="GeneID" id="23798029"/>
<reference evidence="2 3" key="2">
    <citation type="journal article" date="2013" name="PLoS ONE">
        <title>INDIGO - INtegrated Data Warehouse of MIcrobial GenOmes with Examples from the Red Sea Extremophiles.</title>
        <authorList>
            <person name="Alam I."/>
            <person name="Antunes A."/>
            <person name="Kamau A.A."/>
            <person name="Ba Alawi W."/>
            <person name="Kalkatawi M."/>
            <person name="Stingl U."/>
            <person name="Bajic V.B."/>
        </authorList>
    </citation>
    <scope>NUCLEOTIDE SEQUENCE [LARGE SCALE GENOMIC DNA]</scope>
    <source>
        <strain evidence="2 3">SARL4B</strain>
    </source>
</reference>
<dbReference type="eggNOG" id="arCOG03915">
    <property type="taxonomic scope" value="Archaea"/>
</dbReference>
<evidence type="ECO:0008006" key="4">
    <source>
        <dbReference type="Google" id="ProtNLM"/>
    </source>
</evidence>
<protein>
    <recommendedName>
        <fullName evidence="4">YapH protein</fullName>
    </recommendedName>
</protein>
<feature type="transmembrane region" description="Helical" evidence="1">
    <location>
        <begin position="6"/>
        <end position="26"/>
    </location>
</feature>
<organism evidence="2 3">
    <name type="scientific">Halorhabdus tiamatea SARL4B</name>
    <dbReference type="NCBI Taxonomy" id="1033806"/>
    <lineage>
        <taxon>Archaea</taxon>
        <taxon>Methanobacteriati</taxon>
        <taxon>Methanobacteriota</taxon>
        <taxon>Stenosarchaea group</taxon>
        <taxon>Halobacteria</taxon>
        <taxon>Halobacteriales</taxon>
        <taxon>Haloarculaceae</taxon>
        <taxon>Halorhabdus</taxon>
    </lineage>
</organism>
<dbReference type="Pfam" id="PF24365">
    <property type="entry name" value="DUF7521"/>
    <property type="match status" value="1"/>
</dbReference>
<feature type="transmembrane region" description="Helical" evidence="1">
    <location>
        <begin position="38"/>
        <end position="58"/>
    </location>
</feature>
<evidence type="ECO:0000256" key="1">
    <source>
        <dbReference type="SAM" id="Phobius"/>
    </source>
</evidence>
<dbReference type="RefSeq" id="WP_021029385.1">
    <property type="nucleotide sequence ID" value="NC_021921.1"/>
</dbReference>
<feature type="transmembrane region" description="Helical" evidence="1">
    <location>
        <begin position="64"/>
        <end position="89"/>
    </location>
</feature>
<keyword evidence="1" id="KW-1133">Transmembrane helix</keyword>
<evidence type="ECO:0000313" key="2">
    <source>
        <dbReference type="EMBL" id="ERJ07161.1"/>
    </source>
</evidence>
<evidence type="ECO:0000313" key="3">
    <source>
        <dbReference type="Proteomes" id="UP000003861"/>
    </source>
</evidence>
<dbReference type="InterPro" id="IPR055943">
    <property type="entry name" value="DUF7521"/>
</dbReference>
<keyword evidence="1" id="KW-0812">Transmembrane</keyword>
<sequence>MQSSVAIVTVAEVIILGCSGILTYLAYRAYRRTGSPSLRTLTFGFGLVAAGTLAGGLLHQFGVIGFDVCIGVESSLSATGFLVVLYALYVGDADNGVTP</sequence>
<name>U2E5E9_9EURY</name>
<gene>
    <name evidence="2" type="ORF">HLRTI_000760</name>
</gene>
<dbReference type="EMBL" id="AFNT02000006">
    <property type="protein sequence ID" value="ERJ07161.1"/>
    <property type="molecule type" value="Genomic_DNA"/>
</dbReference>
<accession>U2E5E9</accession>